<keyword evidence="2" id="KW-1185">Reference proteome</keyword>
<evidence type="ECO:0000313" key="2">
    <source>
        <dbReference type="Proteomes" id="UP000011135"/>
    </source>
</evidence>
<dbReference type="SUPFAM" id="SSF53756">
    <property type="entry name" value="UDP-Glycosyltransferase/glycogen phosphorylase"/>
    <property type="match status" value="1"/>
</dbReference>
<dbReference type="GO" id="GO:0009244">
    <property type="term" value="P:lipopolysaccharide core region biosynthetic process"/>
    <property type="evidence" value="ECO:0007669"/>
    <property type="project" value="TreeGrafter"/>
</dbReference>
<dbReference type="RefSeq" id="WP_009580115.1">
    <property type="nucleotide sequence ID" value="NZ_AMZN01000041.1"/>
</dbReference>
<evidence type="ECO:0000313" key="1">
    <source>
        <dbReference type="EMBL" id="ELR71347.1"/>
    </source>
</evidence>
<dbReference type="AlphaFoldDB" id="L8JVU6"/>
<dbReference type="PANTHER" id="PTHR30160">
    <property type="entry name" value="TETRAACYLDISACCHARIDE 4'-KINASE-RELATED"/>
    <property type="match status" value="1"/>
</dbReference>
<reference evidence="1 2" key="1">
    <citation type="submission" date="2012-12" db="EMBL/GenBank/DDBJ databases">
        <title>Genome assembly of Fulvivirga imtechensis AK7.</title>
        <authorList>
            <person name="Nupur N."/>
            <person name="Khatri I."/>
            <person name="Kumar R."/>
            <person name="Subramanian S."/>
            <person name="Pinnaka A."/>
        </authorList>
    </citation>
    <scope>NUCLEOTIDE SEQUENCE [LARGE SCALE GENOMIC DNA]</scope>
    <source>
        <strain evidence="1 2">AK7</strain>
    </source>
</reference>
<dbReference type="GO" id="GO:0005829">
    <property type="term" value="C:cytosol"/>
    <property type="evidence" value="ECO:0007669"/>
    <property type="project" value="TreeGrafter"/>
</dbReference>
<dbReference type="InterPro" id="IPR051199">
    <property type="entry name" value="LPS_LOS_Heptosyltrfase"/>
</dbReference>
<comment type="caution">
    <text evidence="1">The sequence shown here is derived from an EMBL/GenBank/DDBJ whole genome shotgun (WGS) entry which is preliminary data.</text>
</comment>
<proteinExistence type="predicted"/>
<dbReference type="eggNOG" id="COG0859">
    <property type="taxonomic scope" value="Bacteria"/>
</dbReference>
<dbReference type="GO" id="GO:0008713">
    <property type="term" value="F:ADP-heptose-lipopolysaccharide heptosyltransferase activity"/>
    <property type="evidence" value="ECO:0007669"/>
    <property type="project" value="TreeGrafter"/>
</dbReference>
<protein>
    <submittedName>
        <fullName evidence="1">Uncharacterized protein</fullName>
    </submittedName>
</protein>
<organism evidence="1 2">
    <name type="scientific">Fulvivirga imtechensis AK7</name>
    <dbReference type="NCBI Taxonomy" id="1237149"/>
    <lineage>
        <taxon>Bacteria</taxon>
        <taxon>Pseudomonadati</taxon>
        <taxon>Bacteroidota</taxon>
        <taxon>Cytophagia</taxon>
        <taxon>Cytophagales</taxon>
        <taxon>Fulvivirgaceae</taxon>
        <taxon>Fulvivirga</taxon>
    </lineage>
</organism>
<gene>
    <name evidence="1" type="ORF">C900_02805</name>
</gene>
<sequence>MYQTDLELKSSRSGHKKSDTIAKVILVVDLGDFGIGDSVVAFGKLKMLKSFLENASVDLCTNETHYAILKNNPFIDKVFFDRQQVDFEYYDIALIFSDKEPEYYEYFKQNRQGVHKEHRSSFTIYSVYNVNSIFPYYYDFMKYIQRRNDNSGQELYISKEEKDWAEKWFQDAGCSKQDKVVVLLDNSSGREKLINTDVYFEVVKYFLNMNNTRILIFDESGLGREKFYSEWLQQDVSEKFIFVKNPSLRENITLLASDFTKLIFGPCTGLLHCASGIYNTFLRNNVDFQDVPLMLTYFGTPVDGFEVNEWDWWGQSLVDAIYVSHDQSNKKTIQKLMSPYYRCSPCSEFTAEMITDYVSKHYKDKLTELGLT</sequence>
<dbReference type="STRING" id="1237149.C900_02805"/>
<dbReference type="Proteomes" id="UP000011135">
    <property type="component" value="Unassembled WGS sequence"/>
</dbReference>
<name>L8JVU6_9BACT</name>
<accession>L8JVU6</accession>
<dbReference type="Gene3D" id="3.40.50.2000">
    <property type="entry name" value="Glycogen Phosphorylase B"/>
    <property type="match status" value="2"/>
</dbReference>
<dbReference type="EMBL" id="AMZN01000041">
    <property type="protein sequence ID" value="ELR71347.1"/>
    <property type="molecule type" value="Genomic_DNA"/>
</dbReference>
<dbReference type="OrthoDB" id="656785at2"/>